<sequence length="246" mass="29440">MNTAIYSDQTCQLDLTQQSNFQCPFKPKIPYTFQNTFVQDFGQASYLRWQPSDRLKNDKLQINNNDQQCCEKFEQISQYYESILQSQIVTMFQLNELIDKHSNLLKTYLEKQKIHIDQLQISIDYPEQQQSSTLLWKQKWEQENKLNQQRDYKINELKKKIEVIQETLVKTDSYTITLELESWKSKYQNLTKIHIQTEEKLNELKKELEQLNQNPTVDENIQSKKTTVISSRRRQTKQIENSTLIS</sequence>
<feature type="coiled-coil region" evidence="1">
    <location>
        <begin position="187"/>
        <end position="214"/>
    </location>
</feature>
<dbReference type="Proteomes" id="UP000688137">
    <property type="component" value="Unassembled WGS sequence"/>
</dbReference>
<accession>A0A8S1Q2K6</accession>
<keyword evidence="4" id="KW-1185">Reference proteome</keyword>
<organism evidence="3 4">
    <name type="scientific">Paramecium primaurelia</name>
    <dbReference type="NCBI Taxonomy" id="5886"/>
    <lineage>
        <taxon>Eukaryota</taxon>
        <taxon>Sar</taxon>
        <taxon>Alveolata</taxon>
        <taxon>Ciliophora</taxon>
        <taxon>Intramacronucleata</taxon>
        <taxon>Oligohymenophorea</taxon>
        <taxon>Peniculida</taxon>
        <taxon>Parameciidae</taxon>
        <taxon>Paramecium</taxon>
    </lineage>
</organism>
<dbReference type="EMBL" id="CAJJDM010000146">
    <property type="protein sequence ID" value="CAD8109879.1"/>
    <property type="molecule type" value="Genomic_DNA"/>
</dbReference>
<dbReference type="AlphaFoldDB" id="A0A8S1Q2K6"/>
<comment type="caution">
    <text evidence="3">The sequence shown here is derived from an EMBL/GenBank/DDBJ whole genome shotgun (WGS) entry which is preliminary data.</text>
</comment>
<reference evidence="3" key="1">
    <citation type="submission" date="2021-01" db="EMBL/GenBank/DDBJ databases">
        <authorList>
            <consortium name="Genoscope - CEA"/>
            <person name="William W."/>
        </authorList>
    </citation>
    <scope>NUCLEOTIDE SEQUENCE</scope>
</reference>
<protein>
    <submittedName>
        <fullName evidence="3">Uncharacterized protein</fullName>
    </submittedName>
</protein>
<proteinExistence type="predicted"/>
<evidence type="ECO:0000313" key="4">
    <source>
        <dbReference type="Proteomes" id="UP000688137"/>
    </source>
</evidence>
<gene>
    <name evidence="3" type="ORF">PPRIM_AZ9-3.1.T1420031</name>
</gene>
<name>A0A8S1Q2K6_PARPR</name>
<evidence type="ECO:0000313" key="3">
    <source>
        <dbReference type="EMBL" id="CAD8109879.1"/>
    </source>
</evidence>
<dbReference type="OMA" id="KQKWEQE"/>
<evidence type="ECO:0000256" key="2">
    <source>
        <dbReference type="SAM" id="MobiDB-lite"/>
    </source>
</evidence>
<keyword evidence="1" id="KW-0175">Coiled coil</keyword>
<feature type="region of interest" description="Disordered" evidence="2">
    <location>
        <begin position="227"/>
        <end position="246"/>
    </location>
</feature>
<evidence type="ECO:0000256" key="1">
    <source>
        <dbReference type="SAM" id="Coils"/>
    </source>
</evidence>